<accession>A0A6A6EAF2</accession>
<organism evidence="2 3">
    <name type="scientific">Zopfia rhizophila CBS 207.26</name>
    <dbReference type="NCBI Taxonomy" id="1314779"/>
    <lineage>
        <taxon>Eukaryota</taxon>
        <taxon>Fungi</taxon>
        <taxon>Dikarya</taxon>
        <taxon>Ascomycota</taxon>
        <taxon>Pezizomycotina</taxon>
        <taxon>Dothideomycetes</taxon>
        <taxon>Dothideomycetes incertae sedis</taxon>
        <taxon>Zopfiaceae</taxon>
        <taxon>Zopfia</taxon>
    </lineage>
</organism>
<protein>
    <recommendedName>
        <fullName evidence="4">Reverse transcriptase domain-containing protein</fullName>
    </recommendedName>
</protein>
<evidence type="ECO:0000313" key="2">
    <source>
        <dbReference type="EMBL" id="KAF2188035.1"/>
    </source>
</evidence>
<dbReference type="SUPFAM" id="SSF56672">
    <property type="entry name" value="DNA/RNA polymerases"/>
    <property type="match status" value="1"/>
</dbReference>
<proteinExistence type="predicted"/>
<feature type="transmembrane region" description="Helical" evidence="1">
    <location>
        <begin position="6"/>
        <end position="24"/>
    </location>
</feature>
<evidence type="ECO:0000256" key="1">
    <source>
        <dbReference type="SAM" id="Phobius"/>
    </source>
</evidence>
<dbReference type="InterPro" id="IPR043502">
    <property type="entry name" value="DNA/RNA_pol_sf"/>
</dbReference>
<keyword evidence="3" id="KW-1185">Reference proteome</keyword>
<reference evidence="2" key="1">
    <citation type="journal article" date="2020" name="Stud. Mycol.">
        <title>101 Dothideomycetes genomes: a test case for predicting lifestyles and emergence of pathogens.</title>
        <authorList>
            <person name="Haridas S."/>
            <person name="Albert R."/>
            <person name="Binder M."/>
            <person name="Bloem J."/>
            <person name="Labutti K."/>
            <person name="Salamov A."/>
            <person name="Andreopoulos B."/>
            <person name="Baker S."/>
            <person name="Barry K."/>
            <person name="Bills G."/>
            <person name="Bluhm B."/>
            <person name="Cannon C."/>
            <person name="Castanera R."/>
            <person name="Culley D."/>
            <person name="Daum C."/>
            <person name="Ezra D."/>
            <person name="Gonzalez J."/>
            <person name="Henrissat B."/>
            <person name="Kuo A."/>
            <person name="Liang C."/>
            <person name="Lipzen A."/>
            <person name="Lutzoni F."/>
            <person name="Magnuson J."/>
            <person name="Mondo S."/>
            <person name="Nolan M."/>
            <person name="Ohm R."/>
            <person name="Pangilinan J."/>
            <person name="Park H.-J."/>
            <person name="Ramirez L."/>
            <person name="Alfaro M."/>
            <person name="Sun H."/>
            <person name="Tritt A."/>
            <person name="Yoshinaga Y."/>
            <person name="Zwiers L.-H."/>
            <person name="Turgeon B."/>
            <person name="Goodwin S."/>
            <person name="Spatafora J."/>
            <person name="Crous P."/>
            <person name="Grigoriev I."/>
        </authorList>
    </citation>
    <scope>NUCLEOTIDE SEQUENCE</scope>
    <source>
        <strain evidence="2">CBS 207.26</strain>
    </source>
</reference>
<keyword evidence="1" id="KW-0812">Transmembrane</keyword>
<dbReference type="AlphaFoldDB" id="A0A6A6EAF2"/>
<keyword evidence="1" id="KW-1133">Transmembrane helix</keyword>
<keyword evidence="1" id="KW-0472">Membrane</keyword>
<sequence length="71" mass="8880">INYILYKYLDIFIIVYLNNVLVYINRTLKKYKIYVKKKKCKFYVIEIEFLKFIILREEILVDFKKLVKIHN</sequence>
<name>A0A6A6EAF2_9PEZI</name>
<evidence type="ECO:0008006" key="4">
    <source>
        <dbReference type="Google" id="ProtNLM"/>
    </source>
</evidence>
<feature type="non-terminal residue" evidence="2">
    <location>
        <position position="1"/>
    </location>
</feature>
<dbReference type="Proteomes" id="UP000800200">
    <property type="component" value="Unassembled WGS sequence"/>
</dbReference>
<dbReference type="EMBL" id="ML994625">
    <property type="protein sequence ID" value="KAF2188035.1"/>
    <property type="molecule type" value="Genomic_DNA"/>
</dbReference>
<gene>
    <name evidence="2" type="ORF">K469DRAFT_568025</name>
</gene>
<evidence type="ECO:0000313" key="3">
    <source>
        <dbReference type="Proteomes" id="UP000800200"/>
    </source>
</evidence>